<gene>
    <name evidence="1" type="ORF">HHL20_18975</name>
</gene>
<dbReference type="RefSeq" id="WP_169232715.1">
    <property type="nucleotide sequence ID" value="NZ_JABBGF010000004.1"/>
</dbReference>
<dbReference type="InterPro" id="IPR022385">
    <property type="entry name" value="Rhs_assc_core"/>
</dbReference>
<name>A0A7Y0FKA1_9FLAO</name>
<dbReference type="Proteomes" id="UP000552615">
    <property type="component" value="Unassembled WGS sequence"/>
</dbReference>
<dbReference type="EMBL" id="JABBGF010000004">
    <property type="protein sequence ID" value="NML59409.1"/>
    <property type="molecule type" value="Genomic_DNA"/>
</dbReference>
<keyword evidence="2" id="KW-1185">Reference proteome</keyword>
<dbReference type="InterPro" id="IPR050708">
    <property type="entry name" value="T6SS_VgrG/RHS"/>
</dbReference>
<accession>A0A7Y0FKA1</accession>
<dbReference type="Gene3D" id="2.180.10.10">
    <property type="entry name" value="RHS repeat-associated core"/>
    <property type="match status" value="1"/>
</dbReference>
<proteinExistence type="predicted"/>
<organism evidence="1 2">
    <name type="scientific">Chryseobacterium cheonjiense</name>
    <dbReference type="NCBI Taxonomy" id="2728845"/>
    <lineage>
        <taxon>Bacteria</taxon>
        <taxon>Pseudomonadati</taxon>
        <taxon>Bacteroidota</taxon>
        <taxon>Flavobacteriia</taxon>
        <taxon>Flavobacteriales</taxon>
        <taxon>Weeksellaceae</taxon>
        <taxon>Chryseobacterium group</taxon>
        <taxon>Chryseobacterium</taxon>
    </lineage>
</organism>
<dbReference type="PANTHER" id="PTHR32305:SF15">
    <property type="entry name" value="PROTEIN RHSA-RELATED"/>
    <property type="match status" value="1"/>
</dbReference>
<dbReference type="PANTHER" id="PTHR32305">
    <property type="match status" value="1"/>
</dbReference>
<dbReference type="AlphaFoldDB" id="A0A7Y0FKA1"/>
<evidence type="ECO:0000313" key="2">
    <source>
        <dbReference type="Proteomes" id="UP000552615"/>
    </source>
</evidence>
<sequence>MSLVKNIEDDNWTKNYTYYDKKGRTIGSYSINHLGGRTEVKSKLDFAGAVQQSITRHKRLDTDTDKVITENFEYDSQNRLKKHYHQVDSQPQELLAENTYNELSQLSNKKVGNNLQSIDYTYNIRGWLNKVNDPSNLDGKLFGYEMKYTNPVYTSLTSGKYNGNIAEIDWAASEENILKRYSYQYDALNRLQKGTYSEPNSSVPQNNFYNEELSYDLNGNIQTLKRNTKNYYSVAEQIDQLSYIYSGNKLLTINDTSMNYAGYPDTSGMTIGYDNNGNMKDHKDKGILNINYNHLNLPSYIQFSNYVLRNSQNVYVNTQYLYRADGVKLKKKYNFFSGRRQSDASQTMEYLDGFQYSYEVNNLGFPSSPNGLQFVPTSEGYYDFNQNKYIYQYKDHLGNMRLAFYRDASGNAAIDKATDYYPFGLEFGNAMSYGSISPNYFYTYNGKEQQQETQGLDYGARMYMPDIGRWGVVDPLAETSRRWSTYTYAFNNPIRFIDPDGRQAIDPIYGRVSAFSNKLKLIGDDGKNTGKAYIVTGSTKKAVEAATKKGETYTGGLNEGKNVALIPTGNRLNSVLESVADTKKSGRENGGYAFIGDKNVTRGDQGGAPKQYYDDKGNIVTEASMQVFTSNGKGGLPKNASNLEMWWHDHPDTIVNILSRKQLGDSTPSDADLSVQGILEQRGYKGNSFVIGTNSNEVTYFNGNGTLVNANYYDWKNAGINATVNYVNSIITNLIFNP</sequence>
<evidence type="ECO:0000313" key="1">
    <source>
        <dbReference type="EMBL" id="NML59409.1"/>
    </source>
</evidence>
<dbReference type="NCBIfam" id="TIGR03696">
    <property type="entry name" value="Rhs_assc_core"/>
    <property type="match status" value="1"/>
</dbReference>
<reference evidence="1 2" key="1">
    <citation type="submission" date="2020-04" db="EMBL/GenBank/DDBJ databases">
        <title>Chryseobacterium sp. RJ-7-14 sp. nov., isolated from Jeju soil.</title>
        <authorList>
            <person name="Dahal R.H."/>
            <person name="Chaudhary D.K."/>
        </authorList>
    </citation>
    <scope>NUCLEOTIDE SEQUENCE [LARGE SCALE GENOMIC DNA]</scope>
    <source>
        <strain evidence="1 2">RJ-7-14</strain>
    </source>
</reference>
<comment type="caution">
    <text evidence="1">The sequence shown here is derived from an EMBL/GenBank/DDBJ whole genome shotgun (WGS) entry which is preliminary data.</text>
</comment>
<protein>
    <submittedName>
        <fullName evidence="1">RHS repeat-associated core domain-containing protein</fullName>
    </submittedName>
</protein>